<dbReference type="PROSITE" id="PS51257">
    <property type="entry name" value="PROKAR_LIPOPROTEIN"/>
    <property type="match status" value="1"/>
</dbReference>
<proteinExistence type="predicted"/>
<evidence type="ECO:0000313" key="5">
    <source>
        <dbReference type="Proteomes" id="UP000184069"/>
    </source>
</evidence>
<evidence type="ECO:0000256" key="1">
    <source>
        <dbReference type="SAM" id="SignalP"/>
    </source>
</evidence>
<reference evidence="2 4" key="1">
    <citation type="submission" date="2016-07" db="EMBL/GenBank/DDBJ databases">
        <authorList>
            <person name="Jeong J.-J."/>
            <person name="Kim D.W."/>
            <person name="Sang M.K."/>
            <person name="Choi I.-G."/>
            <person name="Kim K.D."/>
        </authorList>
    </citation>
    <scope>NUCLEOTIDE SEQUENCE [LARGE SCALE GENOMIC DNA]</scope>
    <source>
        <strain evidence="2 4">C-26</strain>
    </source>
</reference>
<dbReference type="OrthoDB" id="1233892at2"/>
<dbReference type="EMBL" id="FRBM01000009">
    <property type="protein sequence ID" value="SHM06661.1"/>
    <property type="molecule type" value="Genomic_DNA"/>
</dbReference>
<dbReference type="Proteomes" id="UP000093508">
    <property type="component" value="Unassembled WGS sequence"/>
</dbReference>
<dbReference type="STRING" id="1423959.SAMN05444407_10931"/>
<keyword evidence="4" id="KW-1185">Reference proteome</keyword>
<accession>A0A1M7FRF1</accession>
<reference evidence="3 5" key="2">
    <citation type="submission" date="2016-11" db="EMBL/GenBank/DDBJ databases">
        <authorList>
            <person name="Jaros S."/>
            <person name="Januszkiewicz K."/>
            <person name="Wedrychowicz H."/>
        </authorList>
    </citation>
    <scope>NUCLEOTIDE SEQUENCE [LARGE SCALE GENOMIC DNA]</scope>
    <source>
        <strain evidence="3 5">DSM 27621</strain>
    </source>
</reference>
<dbReference type="Proteomes" id="UP000184069">
    <property type="component" value="Unassembled WGS sequence"/>
</dbReference>
<protein>
    <recommendedName>
        <fullName evidence="6">Fibronectin type-III domain-containing protein</fullName>
    </recommendedName>
</protein>
<feature type="chain" id="PRO_5009925953" description="Fibronectin type-III domain-containing protein" evidence="1">
    <location>
        <begin position="22"/>
        <end position="226"/>
    </location>
</feature>
<feature type="signal peptide" evidence="1">
    <location>
        <begin position="1"/>
        <end position="21"/>
    </location>
</feature>
<dbReference type="AlphaFoldDB" id="A0A1M7FRF1"/>
<gene>
    <name evidence="2" type="ORF">BBH99_05215</name>
    <name evidence="3" type="ORF">SAMN05444407_10931</name>
</gene>
<dbReference type="EMBL" id="MAYF01000046">
    <property type="protein sequence ID" value="OCA79846.1"/>
    <property type="molecule type" value="Genomic_DNA"/>
</dbReference>
<evidence type="ECO:0000313" key="4">
    <source>
        <dbReference type="Proteomes" id="UP000093508"/>
    </source>
</evidence>
<evidence type="ECO:0000313" key="2">
    <source>
        <dbReference type="EMBL" id="OCA79846.1"/>
    </source>
</evidence>
<organism evidence="3 5">
    <name type="scientific">Chryseobacterium contaminans</name>
    <dbReference type="NCBI Taxonomy" id="1423959"/>
    <lineage>
        <taxon>Bacteria</taxon>
        <taxon>Pseudomonadati</taxon>
        <taxon>Bacteroidota</taxon>
        <taxon>Flavobacteriia</taxon>
        <taxon>Flavobacteriales</taxon>
        <taxon>Weeksellaceae</taxon>
        <taxon>Chryseobacterium group</taxon>
        <taxon>Chryseobacterium</taxon>
    </lineage>
</organism>
<evidence type="ECO:0000313" key="3">
    <source>
        <dbReference type="EMBL" id="SHM06661.1"/>
    </source>
</evidence>
<name>A0A1M7FRF1_9FLAO</name>
<sequence>MKKIYFVLSVAGLLAAGCSGSGDNIATEVHNNPPPQSKCETPTSLSFKPLYNIFSWSSNTAQGTGYFEVQYGEQGFSLGTGSKAEVTNTSYSLPLFKGKKYDLYVRKSCGTTEGKSDWAGPITILSENTTACVKPGYVNYTTSTSSVYDPTFSATVSWESDGISVYEVYLGTSGTPPAPGNGDAVLPGHNAAFVNLNKGISYMFYVRKRCADNTYTDVTSQVVKWN</sequence>
<evidence type="ECO:0008006" key="6">
    <source>
        <dbReference type="Google" id="ProtNLM"/>
    </source>
</evidence>
<dbReference type="RefSeq" id="WP_066692405.1">
    <property type="nucleotide sequence ID" value="NZ_FRBM01000009.1"/>
</dbReference>
<keyword evidence="1" id="KW-0732">Signal</keyword>